<dbReference type="PANTHER" id="PTHR44196">
    <property type="entry name" value="DEHYDROGENASE/REDUCTASE SDR FAMILY MEMBER 7B"/>
    <property type="match status" value="1"/>
</dbReference>
<dbReference type="EMBL" id="PVNS01000005">
    <property type="protein sequence ID" value="PRO66052.1"/>
    <property type="molecule type" value="Genomic_DNA"/>
</dbReference>
<dbReference type="Proteomes" id="UP000243650">
    <property type="component" value="Unassembled WGS sequence"/>
</dbReference>
<dbReference type="PROSITE" id="PS00061">
    <property type="entry name" value="ADH_SHORT"/>
    <property type="match status" value="1"/>
</dbReference>
<keyword evidence="2" id="KW-0560">Oxidoreductase</keyword>
<gene>
    <name evidence="5" type="ORF">C6I21_07055</name>
</gene>
<dbReference type="CDD" id="cd05233">
    <property type="entry name" value="SDR_c"/>
    <property type="match status" value="1"/>
</dbReference>
<evidence type="ECO:0000256" key="3">
    <source>
        <dbReference type="RuleBase" id="RU000363"/>
    </source>
</evidence>
<dbReference type="RefSeq" id="WP_105958736.1">
    <property type="nucleotide sequence ID" value="NZ_PVNS01000005.1"/>
</dbReference>
<proteinExistence type="inferred from homology"/>
<dbReference type="OrthoDB" id="9775296at2"/>
<protein>
    <submittedName>
        <fullName evidence="5">3-ketoacyl-ACP reductase</fullName>
    </submittedName>
</protein>
<dbReference type="InterPro" id="IPR057326">
    <property type="entry name" value="KR_dom"/>
</dbReference>
<dbReference type="GO" id="GO:0016020">
    <property type="term" value="C:membrane"/>
    <property type="evidence" value="ECO:0007669"/>
    <property type="project" value="TreeGrafter"/>
</dbReference>
<evidence type="ECO:0000259" key="4">
    <source>
        <dbReference type="SMART" id="SM00822"/>
    </source>
</evidence>
<dbReference type="SUPFAM" id="SSF51735">
    <property type="entry name" value="NAD(P)-binding Rossmann-fold domains"/>
    <property type="match status" value="1"/>
</dbReference>
<dbReference type="Gene3D" id="3.40.50.720">
    <property type="entry name" value="NAD(P)-binding Rossmann-like Domain"/>
    <property type="match status" value="1"/>
</dbReference>
<dbReference type="Pfam" id="PF00106">
    <property type="entry name" value="adh_short"/>
    <property type="match status" value="1"/>
</dbReference>
<dbReference type="PRINTS" id="PR00081">
    <property type="entry name" value="GDHRDH"/>
</dbReference>
<reference evidence="5 6" key="1">
    <citation type="submission" date="2018-03" db="EMBL/GenBank/DDBJ databases">
        <title>Bacillus urumqiensis sp. nov., a moderately haloalkaliphilic bacterium isolated from a salt lake.</title>
        <authorList>
            <person name="Zhao B."/>
            <person name="Liao Z."/>
        </authorList>
    </citation>
    <scope>NUCLEOTIDE SEQUENCE [LARGE SCALE GENOMIC DNA]</scope>
    <source>
        <strain evidence="5 6">BZ-SZ-XJ18</strain>
    </source>
</reference>
<comment type="caution">
    <text evidence="5">The sequence shown here is derived from an EMBL/GenBank/DDBJ whole genome shotgun (WGS) entry which is preliminary data.</text>
</comment>
<evidence type="ECO:0000256" key="1">
    <source>
        <dbReference type="ARBA" id="ARBA00006484"/>
    </source>
</evidence>
<evidence type="ECO:0000256" key="2">
    <source>
        <dbReference type="ARBA" id="ARBA00023002"/>
    </source>
</evidence>
<dbReference type="GO" id="GO:0008206">
    <property type="term" value="P:bile acid metabolic process"/>
    <property type="evidence" value="ECO:0007669"/>
    <property type="project" value="UniProtKB-ARBA"/>
</dbReference>
<dbReference type="AlphaFoldDB" id="A0A2P6MID9"/>
<name>A0A2P6MID9_ALKUR</name>
<accession>A0A2P6MID9</accession>
<keyword evidence="6" id="KW-1185">Reference proteome</keyword>
<dbReference type="FunFam" id="3.40.50.720:FF:000084">
    <property type="entry name" value="Short-chain dehydrogenase reductase"/>
    <property type="match status" value="1"/>
</dbReference>
<dbReference type="PRINTS" id="PR00080">
    <property type="entry name" value="SDRFAMILY"/>
</dbReference>
<dbReference type="GO" id="GO:0016491">
    <property type="term" value="F:oxidoreductase activity"/>
    <property type="evidence" value="ECO:0007669"/>
    <property type="project" value="UniProtKB-KW"/>
</dbReference>
<sequence length="240" mass="26006">MQSLQGKNVLITGGGRGIGLAAARELAKEGCRIGLTARSERQLNEAAEELRADGVEVIPYAADLRSEEEAHAAVREIEEGFGSIDILINNAGVGTKGEFLDIPPSEWQKVWDTNVMGIVHVTQAVLPGMKARGHGDIINISSMSGLKGTPGSSAYSASKFAVIGMSESLMQEVRRDNIRVMVLTPSLVETEMTRPGGERNPEKFTQAEDLAEYMTSLLKLEQRTFIKTSAIWATNPFEDS</sequence>
<feature type="domain" description="Ketoreductase" evidence="4">
    <location>
        <begin position="7"/>
        <end position="198"/>
    </location>
</feature>
<dbReference type="InterPro" id="IPR020904">
    <property type="entry name" value="Sc_DH/Rdtase_CS"/>
</dbReference>
<evidence type="ECO:0000313" key="6">
    <source>
        <dbReference type="Proteomes" id="UP000243650"/>
    </source>
</evidence>
<dbReference type="SMART" id="SM00822">
    <property type="entry name" value="PKS_KR"/>
    <property type="match status" value="1"/>
</dbReference>
<dbReference type="NCBIfam" id="NF005806">
    <property type="entry name" value="PRK07666.1"/>
    <property type="match status" value="1"/>
</dbReference>
<dbReference type="PIRSF" id="PIRSF000126">
    <property type="entry name" value="11-beta-HSD1"/>
    <property type="match status" value="1"/>
</dbReference>
<evidence type="ECO:0000313" key="5">
    <source>
        <dbReference type="EMBL" id="PRO66052.1"/>
    </source>
</evidence>
<organism evidence="5 6">
    <name type="scientific">Alkalicoccus urumqiensis</name>
    <name type="common">Bacillus urumqiensis</name>
    <dbReference type="NCBI Taxonomy" id="1548213"/>
    <lineage>
        <taxon>Bacteria</taxon>
        <taxon>Bacillati</taxon>
        <taxon>Bacillota</taxon>
        <taxon>Bacilli</taxon>
        <taxon>Bacillales</taxon>
        <taxon>Bacillaceae</taxon>
        <taxon>Alkalicoccus</taxon>
    </lineage>
</organism>
<dbReference type="PANTHER" id="PTHR44196:SF1">
    <property type="entry name" value="DEHYDROGENASE_REDUCTASE SDR FAMILY MEMBER 7B"/>
    <property type="match status" value="1"/>
</dbReference>
<dbReference type="InterPro" id="IPR036291">
    <property type="entry name" value="NAD(P)-bd_dom_sf"/>
</dbReference>
<dbReference type="InterPro" id="IPR002347">
    <property type="entry name" value="SDR_fam"/>
</dbReference>
<comment type="similarity">
    <text evidence="1 3">Belongs to the short-chain dehydrogenases/reductases (SDR) family.</text>
</comment>